<reference evidence="1" key="1">
    <citation type="submission" date="2020-11" db="EMBL/GenBank/DDBJ databases">
        <authorList>
            <person name="Tran Van P."/>
        </authorList>
    </citation>
    <scope>NUCLEOTIDE SEQUENCE</scope>
</reference>
<proteinExistence type="predicted"/>
<name>A0A7R9ENH6_9NEOP</name>
<organism evidence="1">
    <name type="scientific">Timema bartmani</name>
    <dbReference type="NCBI Taxonomy" id="61472"/>
    <lineage>
        <taxon>Eukaryota</taxon>
        <taxon>Metazoa</taxon>
        <taxon>Ecdysozoa</taxon>
        <taxon>Arthropoda</taxon>
        <taxon>Hexapoda</taxon>
        <taxon>Insecta</taxon>
        <taxon>Pterygota</taxon>
        <taxon>Neoptera</taxon>
        <taxon>Polyneoptera</taxon>
        <taxon>Phasmatodea</taxon>
        <taxon>Timematodea</taxon>
        <taxon>Timematoidea</taxon>
        <taxon>Timematidae</taxon>
        <taxon>Timema</taxon>
    </lineage>
</organism>
<dbReference type="AlphaFoldDB" id="A0A7R9ENH6"/>
<gene>
    <name evidence="1" type="ORF">TBIB3V08_LOCUS830</name>
</gene>
<accession>A0A7R9ENH6</accession>
<sequence length="176" mass="20263">MAAPLSAPVRDMSADFYEVNTHFHGGTVENHFRKITLSTPDLDSNLDLSVICSLIYCKSSALDHVATEAVTTANSTIPLWPYRLYQVREWCICLCWFAWGAACVAYPTGVYSANLHRLVAPPFCQPQVHYVEVLVSVQTRTERRKFWELKEEAEDRVHWRSKFTDRRNEPVVRQNT</sequence>
<dbReference type="EMBL" id="OD564416">
    <property type="protein sequence ID" value="CAD7438235.1"/>
    <property type="molecule type" value="Genomic_DNA"/>
</dbReference>
<evidence type="ECO:0000313" key="1">
    <source>
        <dbReference type="EMBL" id="CAD7438235.1"/>
    </source>
</evidence>
<protein>
    <submittedName>
        <fullName evidence="1">Uncharacterized protein</fullName>
    </submittedName>
</protein>